<dbReference type="Proteomes" id="UP000622317">
    <property type="component" value="Unassembled WGS sequence"/>
</dbReference>
<dbReference type="PANTHER" id="PTHR43818:SF5">
    <property type="entry name" value="OXIDOREDUCTASE FAMILY PROTEIN"/>
    <property type="match status" value="1"/>
</dbReference>
<accession>A0A927FCA3</accession>
<dbReference type="InterPro" id="IPR050463">
    <property type="entry name" value="Gfo/Idh/MocA_oxidrdct_glycsds"/>
</dbReference>
<dbReference type="Pfam" id="PF01408">
    <property type="entry name" value="GFO_IDH_MocA"/>
    <property type="match status" value="1"/>
</dbReference>
<dbReference type="Gene3D" id="3.30.360.10">
    <property type="entry name" value="Dihydrodipicolinate Reductase, domain 2"/>
    <property type="match status" value="1"/>
</dbReference>
<dbReference type="InterPro" id="IPR036291">
    <property type="entry name" value="NAD(P)-bd_dom_sf"/>
</dbReference>
<dbReference type="Pfam" id="PF19051">
    <property type="entry name" value="GFO_IDH_MocA_C2"/>
    <property type="match status" value="1"/>
</dbReference>
<organism evidence="3 4">
    <name type="scientific">Pelagicoccus enzymogenes</name>
    <dbReference type="NCBI Taxonomy" id="2773457"/>
    <lineage>
        <taxon>Bacteria</taxon>
        <taxon>Pseudomonadati</taxon>
        <taxon>Verrucomicrobiota</taxon>
        <taxon>Opitutia</taxon>
        <taxon>Puniceicoccales</taxon>
        <taxon>Pelagicoccaceae</taxon>
        <taxon>Pelagicoccus</taxon>
    </lineage>
</organism>
<dbReference type="SUPFAM" id="SSF55347">
    <property type="entry name" value="Glyceraldehyde-3-phosphate dehydrogenase-like, C-terminal domain"/>
    <property type="match status" value="1"/>
</dbReference>
<dbReference type="InterPro" id="IPR043906">
    <property type="entry name" value="Gfo/Idh/MocA_OxRdtase_bact_C"/>
</dbReference>
<evidence type="ECO:0000313" key="3">
    <source>
        <dbReference type="EMBL" id="MBD5781146.1"/>
    </source>
</evidence>
<evidence type="ECO:0000313" key="4">
    <source>
        <dbReference type="Proteomes" id="UP000622317"/>
    </source>
</evidence>
<sequence length="437" mass="48930">MKRREFIRTAGVGAGLAWSLNAFAAKEKESAKKRSANDRINIGLIGVKNLGGKVHMPSVIGSAECQLVGICDVDANVAQDALAKAEALYAEQEGKSGYKGIKTYGDFRELLRRPDLDAVMIATPDHWHVPLAKEAIRAGLDVYVEKPLSLHIEEGRELVELLKKHPQVLQVGSQQRSQEKFIIASEFVRNGLLGEIKHVDVSIMTRSGSAEKWEPEPIPEGLDYDMWLGPAPWSEYHSERVHYNFRFVPEISGGEIANWGAHFLDTAQMGLGTDHTGPVSVRGMGQRNPVGARHTSFFDLDVDYEYANGVTMKLHSGKNGVTFFGTRGQLYVNRDELWTDPKELIREYKQRDDLAVRLRKTKGSHFQNWLSCVRSRKADDLHASAEVGHRSATLCHLANIAIDLGRPLYWNPERESFVADAHANALVNRPSRAKWRF</sequence>
<dbReference type="GO" id="GO:0000166">
    <property type="term" value="F:nucleotide binding"/>
    <property type="evidence" value="ECO:0007669"/>
    <property type="project" value="InterPro"/>
</dbReference>
<protein>
    <submittedName>
        <fullName evidence="3">Gfo/Idh/MocA family oxidoreductase</fullName>
    </submittedName>
</protein>
<dbReference type="InterPro" id="IPR000683">
    <property type="entry name" value="Gfo/Idh/MocA-like_OxRdtase_N"/>
</dbReference>
<evidence type="ECO:0000259" key="1">
    <source>
        <dbReference type="Pfam" id="PF01408"/>
    </source>
</evidence>
<dbReference type="EMBL" id="JACYFG010000040">
    <property type="protein sequence ID" value="MBD5781146.1"/>
    <property type="molecule type" value="Genomic_DNA"/>
</dbReference>
<dbReference type="PANTHER" id="PTHR43818">
    <property type="entry name" value="BCDNA.GH03377"/>
    <property type="match status" value="1"/>
</dbReference>
<dbReference type="AlphaFoldDB" id="A0A927FCA3"/>
<dbReference type="Gene3D" id="3.40.50.720">
    <property type="entry name" value="NAD(P)-binding Rossmann-like Domain"/>
    <property type="match status" value="1"/>
</dbReference>
<gene>
    <name evidence="3" type="ORF">IEN85_16725</name>
</gene>
<dbReference type="RefSeq" id="WP_191618247.1">
    <property type="nucleotide sequence ID" value="NZ_JACYFG010000040.1"/>
</dbReference>
<name>A0A927FCA3_9BACT</name>
<reference evidence="3" key="1">
    <citation type="submission" date="2020-09" db="EMBL/GenBank/DDBJ databases">
        <title>Pelagicoccus enzymogenes sp. nov. with an EPS production, isolated from marine sediment.</title>
        <authorList>
            <person name="Feng X."/>
        </authorList>
    </citation>
    <scope>NUCLEOTIDE SEQUENCE</scope>
    <source>
        <strain evidence="3">NFK12</strain>
    </source>
</reference>
<dbReference type="SUPFAM" id="SSF51735">
    <property type="entry name" value="NAD(P)-binding Rossmann-fold domains"/>
    <property type="match status" value="1"/>
</dbReference>
<feature type="domain" description="Gfo/Idh/MocA-like oxidoreductase N-terminal" evidence="1">
    <location>
        <begin position="40"/>
        <end position="172"/>
    </location>
</feature>
<feature type="domain" description="Gfo/Idh/MocA-like oxidoreductase bacterial type C-terminal" evidence="2">
    <location>
        <begin position="210"/>
        <end position="436"/>
    </location>
</feature>
<proteinExistence type="predicted"/>
<evidence type="ECO:0000259" key="2">
    <source>
        <dbReference type="Pfam" id="PF19051"/>
    </source>
</evidence>
<keyword evidence="4" id="KW-1185">Reference proteome</keyword>
<comment type="caution">
    <text evidence="3">The sequence shown here is derived from an EMBL/GenBank/DDBJ whole genome shotgun (WGS) entry which is preliminary data.</text>
</comment>